<protein>
    <submittedName>
        <fullName evidence="6">TetR family transcriptional regulator</fullName>
    </submittedName>
</protein>
<dbReference type="Pfam" id="PF00440">
    <property type="entry name" value="TetR_N"/>
    <property type="match status" value="1"/>
</dbReference>
<evidence type="ECO:0000256" key="4">
    <source>
        <dbReference type="PROSITE-ProRule" id="PRU00335"/>
    </source>
</evidence>
<feature type="domain" description="HTH tetR-type" evidence="5">
    <location>
        <begin position="1"/>
        <end position="59"/>
    </location>
</feature>
<dbReference type="RefSeq" id="WP_166507022.1">
    <property type="nucleotide sequence ID" value="NZ_CP012661.1"/>
</dbReference>
<dbReference type="AlphaFoldDB" id="A0A159Z0F0"/>
<dbReference type="InterPro" id="IPR001647">
    <property type="entry name" value="HTH_TetR"/>
</dbReference>
<dbReference type="InterPro" id="IPR050109">
    <property type="entry name" value="HTH-type_TetR-like_transc_reg"/>
</dbReference>
<dbReference type="Proteomes" id="UP000076128">
    <property type="component" value="Chromosome"/>
</dbReference>
<dbReference type="PANTHER" id="PTHR30055">
    <property type="entry name" value="HTH-TYPE TRANSCRIPTIONAL REGULATOR RUTR"/>
    <property type="match status" value="1"/>
</dbReference>
<dbReference type="InterPro" id="IPR009057">
    <property type="entry name" value="Homeodomain-like_sf"/>
</dbReference>
<evidence type="ECO:0000313" key="7">
    <source>
        <dbReference type="Proteomes" id="UP000076128"/>
    </source>
</evidence>
<dbReference type="PROSITE" id="PS50977">
    <property type="entry name" value="HTH_TETR_2"/>
    <property type="match status" value="1"/>
</dbReference>
<sequence length="213" mass="23382">MRRRLVECAMLVFAAKGADTVIIDDVISAAEVSRGTFYKYFPSTRDLLVAISQELTGELVAQVELVVAPIPDPVERVALGLRLFIETARAFPLFAGFIRATRPEVEGPTALIYDYLPEHLAEGIASGRFLDIPLEIHLDLITGTVLLCVLRQIAAPTETAHVRQVVASILRALGLPPEEAWAIADLDMPPLQLPEDSLLMRAQRRFEGGVDDI</sequence>
<dbReference type="STRING" id="1335048.AKL17_1116"/>
<keyword evidence="1" id="KW-0805">Transcription regulation</keyword>
<name>A0A159Z0F0_9RHOB</name>
<evidence type="ECO:0000256" key="3">
    <source>
        <dbReference type="ARBA" id="ARBA00023163"/>
    </source>
</evidence>
<dbReference type="SUPFAM" id="SSF46689">
    <property type="entry name" value="Homeodomain-like"/>
    <property type="match status" value="1"/>
</dbReference>
<dbReference type="PRINTS" id="PR00455">
    <property type="entry name" value="HTHTETR"/>
</dbReference>
<dbReference type="GO" id="GO:0003700">
    <property type="term" value="F:DNA-binding transcription factor activity"/>
    <property type="evidence" value="ECO:0007669"/>
    <property type="project" value="TreeGrafter"/>
</dbReference>
<feature type="DNA-binding region" description="H-T-H motif" evidence="4">
    <location>
        <begin position="22"/>
        <end position="41"/>
    </location>
</feature>
<reference evidence="6 7" key="1">
    <citation type="submission" date="2015-09" db="EMBL/GenBank/DDBJ databases">
        <title>Complete genome sequence of Defluviimonas alba cai42t isolated from an oilfield in Xinjiang.</title>
        <authorList>
            <person name="Geng S."/>
            <person name="Pan X."/>
            <person name="Wu X."/>
        </authorList>
    </citation>
    <scope>NUCLEOTIDE SEQUENCE [LARGE SCALE GENOMIC DNA]</scope>
    <source>
        <strain evidence="7">cai42</strain>
    </source>
</reference>
<keyword evidence="2 4" id="KW-0238">DNA-binding</keyword>
<evidence type="ECO:0000313" key="6">
    <source>
        <dbReference type="EMBL" id="AMY68372.1"/>
    </source>
</evidence>
<evidence type="ECO:0000259" key="5">
    <source>
        <dbReference type="PROSITE" id="PS50977"/>
    </source>
</evidence>
<dbReference type="KEGG" id="daa:AKL17_1116"/>
<dbReference type="Gene3D" id="1.10.357.10">
    <property type="entry name" value="Tetracycline Repressor, domain 2"/>
    <property type="match status" value="1"/>
</dbReference>
<keyword evidence="7" id="KW-1185">Reference proteome</keyword>
<evidence type="ECO:0000256" key="1">
    <source>
        <dbReference type="ARBA" id="ARBA00023015"/>
    </source>
</evidence>
<dbReference type="SUPFAM" id="SSF48498">
    <property type="entry name" value="Tetracyclin repressor-like, C-terminal domain"/>
    <property type="match status" value="1"/>
</dbReference>
<keyword evidence="3" id="KW-0804">Transcription</keyword>
<dbReference type="GO" id="GO:0000976">
    <property type="term" value="F:transcription cis-regulatory region binding"/>
    <property type="evidence" value="ECO:0007669"/>
    <property type="project" value="TreeGrafter"/>
</dbReference>
<dbReference type="Pfam" id="PF21306">
    <property type="entry name" value="TetR_C_40"/>
    <property type="match status" value="1"/>
</dbReference>
<accession>A0A159Z0F0</accession>
<organism evidence="6 7">
    <name type="scientific">Frigidibacter mobilis</name>
    <dbReference type="NCBI Taxonomy" id="1335048"/>
    <lineage>
        <taxon>Bacteria</taxon>
        <taxon>Pseudomonadati</taxon>
        <taxon>Pseudomonadota</taxon>
        <taxon>Alphaproteobacteria</taxon>
        <taxon>Rhodobacterales</taxon>
        <taxon>Paracoccaceae</taxon>
        <taxon>Frigidibacter</taxon>
    </lineage>
</organism>
<dbReference type="InterPro" id="IPR036271">
    <property type="entry name" value="Tet_transcr_reg_TetR-rel_C_sf"/>
</dbReference>
<dbReference type="PANTHER" id="PTHR30055:SF234">
    <property type="entry name" value="HTH-TYPE TRANSCRIPTIONAL REGULATOR BETI"/>
    <property type="match status" value="1"/>
</dbReference>
<evidence type="ECO:0000256" key="2">
    <source>
        <dbReference type="ARBA" id="ARBA00023125"/>
    </source>
</evidence>
<dbReference type="InterPro" id="IPR049513">
    <property type="entry name" value="TetR_C_40"/>
</dbReference>
<dbReference type="EMBL" id="CP012661">
    <property type="protein sequence ID" value="AMY68372.1"/>
    <property type="molecule type" value="Genomic_DNA"/>
</dbReference>
<proteinExistence type="predicted"/>
<gene>
    <name evidence="6" type="ORF">AKL17_1116</name>
</gene>